<feature type="region of interest" description="Disordered" evidence="8">
    <location>
        <begin position="14"/>
        <end position="48"/>
    </location>
</feature>
<proteinExistence type="predicted"/>
<dbReference type="RefSeq" id="XP_018021392.1">
    <property type="nucleotide sequence ID" value="XM_018165903.2"/>
</dbReference>
<name>A0A8B7P655_HYAAZ</name>
<evidence type="ECO:0000256" key="3">
    <source>
        <dbReference type="ARBA" id="ARBA00023239"/>
    </source>
</evidence>
<dbReference type="GO" id="GO:0016829">
    <property type="term" value="F:lyase activity"/>
    <property type="evidence" value="ECO:0007669"/>
    <property type="project" value="UniProtKB-KW"/>
</dbReference>
<dbReference type="GO" id="GO:0034477">
    <property type="term" value="P:U6 snRNA 3'-end processing"/>
    <property type="evidence" value="ECO:0007669"/>
    <property type="project" value="InterPro"/>
</dbReference>
<dbReference type="Pfam" id="PF09749">
    <property type="entry name" value="HVSL"/>
    <property type="match status" value="1"/>
</dbReference>
<evidence type="ECO:0000256" key="6">
    <source>
        <dbReference type="ARBA" id="ARBA00029543"/>
    </source>
</evidence>
<evidence type="ECO:0000256" key="4">
    <source>
        <dbReference type="ARBA" id="ARBA00023242"/>
    </source>
</evidence>
<dbReference type="AlphaFoldDB" id="A0A8B7P655"/>
<protein>
    <recommendedName>
        <fullName evidence="6">U6 snRNA phosphodiesterase 1</fullName>
    </recommendedName>
    <alternativeName>
        <fullName evidence="7">3'-5' RNA exonuclease USB1</fullName>
    </alternativeName>
</protein>
<dbReference type="GO" id="GO:0000175">
    <property type="term" value="F:3'-5'-RNA exonuclease activity"/>
    <property type="evidence" value="ECO:0007669"/>
    <property type="project" value="TreeGrafter"/>
</dbReference>
<dbReference type="PANTHER" id="PTHR13522:SF3">
    <property type="entry name" value="U6 SNRNA PHOSPHODIESTERASE 1"/>
    <property type="match status" value="1"/>
</dbReference>
<dbReference type="GeneID" id="108677650"/>
<evidence type="ECO:0000256" key="8">
    <source>
        <dbReference type="SAM" id="MobiDB-lite"/>
    </source>
</evidence>
<sequence>MACGESGALNLVAAYESSSDSERDSGYTSEDDKKRKSHDDTSTQINSKKRRLELEDDSMEEAMMVDIPEYNKFQSLSLRENHNHNVGSFASSCKNNHVKTSSPSTSQLPVYSGKLIIPLPKELAGEGPSHVDDASKHQGRVRSFPHDVGNWASIVYLPLNEDTSSGVGITSYETLQALVTEAVSICQRQSLCLTPSTDFHISLSRTLLLRIHLIHPLAHDVRASLANTHRFHVFLNKFAVYVNEDKTRTFLGLKVLHGQSQLANVVAKLDRIFQTYNLPTFYEDCDLHASVAWVRGDQRAALELLLPSLESHFHDYFNYDDHLRSFHAKYIHLKAGNRVNCIQLGPYAS</sequence>
<gene>
    <name evidence="10" type="primary">LOC108677650</name>
</gene>
<dbReference type="PANTHER" id="PTHR13522">
    <property type="entry name" value="U6 SNRNA PHOSPHODIESTERASE 1"/>
    <property type="match status" value="1"/>
</dbReference>
<reference evidence="10" key="1">
    <citation type="submission" date="2025-08" db="UniProtKB">
        <authorList>
            <consortium name="RefSeq"/>
        </authorList>
    </citation>
    <scope>IDENTIFICATION</scope>
    <source>
        <tissue evidence="10">Whole organism</tissue>
    </source>
</reference>
<evidence type="ECO:0000313" key="9">
    <source>
        <dbReference type="Proteomes" id="UP000694843"/>
    </source>
</evidence>
<keyword evidence="1" id="KW-0540">Nuclease</keyword>
<dbReference type="OrthoDB" id="49151at2759"/>
<evidence type="ECO:0000256" key="2">
    <source>
        <dbReference type="ARBA" id="ARBA00022801"/>
    </source>
</evidence>
<dbReference type="Proteomes" id="UP000694843">
    <property type="component" value="Unplaced"/>
</dbReference>
<dbReference type="Gene3D" id="3.90.1140.10">
    <property type="entry name" value="Cyclic phosphodiesterase"/>
    <property type="match status" value="1"/>
</dbReference>
<dbReference type="InterPro" id="IPR027521">
    <property type="entry name" value="Usb1"/>
</dbReference>
<dbReference type="KEGG" id="hazt:108677650"/>
<evidence type="ECO:0000256" key="1">
    <source>
        <dbReference type="ARBA" id="ARBA00022722"/>
    </source>
</evidence>
<keyword evidence="4" id="KW-0539">Nucleus</keyword>
<feature type="compositionally biased region" description="Basic and acidic residues" evidence="8">
    <location>
        <begin position="20"/>
        <end position="41"/>
    </location>
</feature>
<keyword evidence="3" id="KW-0456">Lyase</keyword>
<evidence type="ECO:0000256" key="7">
    <source>
        <dbReference type="ARBA" id="ARBA00030030"/>
    </source>
</evidence>
<evidence type="ECO:0000256" key="5">
    <source>
        <dbReference type="ARBA" id="ARBA00029300"/>
    </source>
</evidence>
<accession>A0A8B7P655</accession>
<keyword evidence="2" id="KW-0378">Hydrolase</keyword>
<comment type="catalytic activity">
    <reaction evidence="5">
        <text>a 3'-end uridylyl-uridine-RNA = a 3'-end 2',3'-cyclophospho-uridine-RNA + uridine</text>
        <dbReference type="Rhea" id="RHEA:46052"/>
        <dbReference type="Rhea" id="RHEA-COMP:17384"/>
        <dbReference type="Rhea" id="RHEA-COMP:17385"/>
        <dbReference type="ChEBI" id="CHEBI:16704"/>
        <dbReference type="ChEBI" id="CHEBI:85643"/>
        <dbReference type="ChEBI" id="CHEBI:85644"/>
    </reaction>
    <physiologicalReaction direction="left-to-right" evidence="5">
        <dbReference type="Rhea" id="RHEA:46053"/>
    </physiologicalReaction>
</comment>
<keyword evidence="9" id="KW-1185">Reference proteome</keyword>
<dbReference type="GO" id="GO:0005634">
    <property type="term" value="C:nucleus"/>
    <property type="evidence" value="ECO:0007669"/>
    <property type="project" value="TreeGrafter"/>
</dbReference>
<organism evidence="9 10">
    <name type="scientific">Hyalella azteca</name>
    <name type="common">Amphipod</name>
    <dbReference type="NCBI Taxonomy" id="294128"/>
    <lineage>
        <taxon>Eukaryota</taxon>
        <taxon>Metazoa</taxon>
        <taxon>Ecdysozoa</taxon>
        <taxon>Arthropoda</taxon>
        <taxon>Crustacea</taxon>
        <taxon>Multicrustacea</taxon>
        <taxon>Malacostraca</taxon>
        <taxon>Eumalacostraca</taxon>
        <taxon>Peracarida</taxon>
        <taxon>Amphipoda</taxon>
        <taxon>Senticaudata</taxon>
        <taxon>Talitrida</taxon>
        <taxon>Talitroidea</taxon>
        <taxon>Hyalellidae</taxon>
        <taxon>Hyalella</taxon>
    </lineage>
</organism>
<evidence type="ECO:0000313" key="10">
    <source>
        <dbReference type="RefSeq" id="XP_018021392.1"/>
    </source>
</evidence>